<evidence type="ECO:0000256" key="7">
    <source>
        <dbReference type="ARBA" id="ARBA00023125"/>
    </source>
</evidence>
<dbReference type="OMA" id="DIREWWK"/>
<dbReference type="Pfam" id="PF14372">
    <property type="entry name" value="hAT-like_RNase-H"/>
    <property type="match status" value="1"/>
</dbReference>
<evidence type="ECO:0000256" key="4">
    <source>
        <dbReference type="ARBA" id="ARBA00022771"/>
    </source>
</evidence>
<dbReference type="SUPFAM" id="SSF53098">
    <property type="entry name" value="Ribonuclease H-like"/>
    <property type="match status" value="1"/>
</dbReference>
<evidence type="ECO:0000313" key="13">
    <source>
        <dbReference type="EMBL" id="VAH41803.1"/>
    </source>
</evidence>
<feature type="region of interest" description="Disordered" evidence="11">
    <location>
        <begin position="1"/>
        <end position="59"/>
    </location>
</feature>
<dbReference type="Proteomes" id="UP000324705">
    <property type="component" value="Chromosome 2B"/>
</dbReference>
<name>A0A9R1PE57_TRITD</name>
<dbReference type="GO" id="GO:0008270">
    <property type="term" value="F:zinc ion binding"/>
    <property type="evidence" value="ECO:0007669"/>
    <property type="project" value="UniProtKB-KW"/>
</dbReference>
<evidence type="ECO:0000256" key="9">
    <source>
        <dbReference type="ARBA" id="ARBA00023242"/>
    </source>
</evidence>
<dbReference type="InterPro" id="IPR003656">
    <property type="entry name" value="Znf_BED"/>
</dbReference>
<keyword evidence="3" id="KW-0479">Metal-binding</keyword>
<accession>A0A9R1PE57</accession>
<evidence type="ECO:0000256" key="1">
    <source>
        <dbReference type="ARBA" id="ARBA00004123"/>
    </source>
</evidence>
<dbReference type="InterPro" id="IPR025525">
    <property type="entry name" value="hAT-like_transposase_RNase-H"/>
</dbReference>
<dbReference type="InterPro" id="IPR008906">
    <property type="entry name" value="HATC_C_dom"/>
</dbReference>
<proteinExistence type="predicted"/>
<feature type="domain" description="BED-type" evidence="12">
    <location>
        <begin position="57"/>
        <end position="113"/>
    </location>
</feature>
<comment type="subunit">
    <text evidence="2">Homodimer.</text>
</comment>
<dbReference type="AlphaFoldDB" id="A0A9R1PE57"/>
<keyword evidence="9" id="KW-0539">Nucleus</keyword>
<dbReference type="GO" id="GO:0046983">
    <property type="term" value="F:protein dimerization activity"/>
    <property type="evidence" value="ECO:0007669"/>
    <property type="project" value="InterPro"/>
</dbReference>
<keyword evidence="4 10" id="KW-0863">Zinc-finger</keyword>
<feature type="compositionally biased region" description="Acidic residues" evidence="11">
    <location>
        <begin position="1"/>
        <end position="11"/>
    </location>
</feature>
<keyword evidence="14" id="KW-1185">Reference proteome</keyword>
<dbReference type="EMBL" id="LT934114">
    <property type="protein sequence ID" value="VAH41803.1"/>
    <property type="molecule type" value="Genomic_DNA"/>
</dbReference>
<dbReference type="InterPro" id="IPR012337">
    <property type="entry name" value="RNaseH-like_sf"/>
</dbReference>
<keyword evidence="5" id="KW-0862">Zinc</keyword>
<dbReference type="Pfam" id="PF05699">
    <property type="entry name" value="Dimer_Tnp_hAT"/>
    <property type="match status" value="1"/>
</dbReference>
<dbReference type="GO" id="GO:0003677">
    <property type="term" value="F:DNA binding"/>
    <property type="evidence" value="ECO:0007669"/>
    <property type="project" value="UniProtKB-KW"/>
</dbReference>
<evidence type="ECO:0000256" key="5">
    <source>
        <dbReference type="ARBA" id="ARBA00022833"/>
    </source>
</evidence>
<gene>
    <name evidence="13" type="ORF">TRITD_2Bv1G029370</name>
</gene>
<dbReference type="PROSITE" id="PS50808">
    <property type="entry name" value="ZF_BED"/>
    <property type="match status" value="1"/>
</dbReference>
<protein>
    <recommendedName>
        <fullName evidence="12">BED-type domain-containing protein</fullName>
    </recommendedName>
</protein>
<evidence type="ECO:0000256" key="6">
    <source>
        <dbReference type="ARBA" id="ARBA00023015"/>
    </source>
</evidence>
<evidence type="ECO:0000259" key="12">
    <source>
        <dbReference type="PROSITE" id="PS50808"/>
    </source>
</evidence>
<dbReference type="GO" id="GO:0005634">
    <property type="term" value="C:nucleus"/>
    <property type="evidence" value="ECO:0007669"/>
    <property type="project" value="UniProtKB-SubCell"/>
</dbReference>
<comment type="subcellular location">
    <subcellularLocation>
        <location evidence="1">Nucleus</location>
    </subcellularLocation>
</comment>
<evidence type="ECO:0000256" key="11">
    <source>
        <dbReference type="SAM" id="MobiDB-lite"/>
    </source>
</evidence>
<dbReference type="SMART" id="SM00614">
    <property type="entry name" value="ZnF_BED"/>
    <property type="match status" value="1"/>
</dbReference>
<feature type="compositionally biased region" description="Polar residues" evidence="11">
    <location>
        <begin position="30"/>
        <end position="39"/>
    </location>
</feature>
<evidence type="ECO:0000256" key="3">
    <source>
        <dbReference type="ARBA" id="ARBA00022723"/>
    </source>
</evidence>
<keyword evidence="6" id="KW-0805">Transcription regulation</keyword>
<sequence>MVETDMSEPNEDIANQESESLAVVTEGEQNENNGQQPDASENAKKEVVMPKKRKEMEPRSEVWDSFTKIVEGDVLKRGKCNYCKRELKCETKINGTSALNSHLKICKKNPNRNKDDKQPTLQATRNEGDGSKCTLTAWRFDPEMLRKAFAEMIITDELPFAFSEKEGFRKFMSKACPRFNVPSRRTTTREVVSMFNVQKQKLKKIFKESCERVCLTTDTWTSAQKQNYMCVTAHFIDGDWKLQKKIIGFFLVKGHRGEDIGKDLERCLVDWGLDKVFTITVDNASANDGAINYIRRVMNKAKSSIAEGKYFHMRCAAHIINLVVTDGLKEIDLSVARVRAAVKFVKNSPARITRFKKCVELEKVKSKAFLSLDVPTRWNSIYLMLRAAATYEQVFYRYADEDPYYALDLNGEKGPGVPEAADWDNARKMTEFLEHFYKLTVRVSASLHCTAHIFFHEIADVIILLRQWCESEDSLRKDMAKRMIAKYNKYWGDHKSFNILIFIAVSLDPRYKLSNYIKIAILEMFGETQGQVVWTEISKTLHELFEEYGKIYAPSDKVQPSNVAQEPEARGTSLMKSLIAQKMRTSTFGITASKSELEKYLSEENEEDGSKFDIREWWKVNSSRFPVLSHLALDVLAIPISTVASESAFSTGGRILDPFRSSLTPFMVQALVCTQDWLRGSIAVNDEEDTAELTKLEEALLEEINGLNISKNNSNKDNSVIMDDRTS</sequence>
<evidence type="ECO:0000313" key="14">
    <source>
        <dbReference type="Proteomes" id="UP000324705"/>
    </source>
</evidence>
<keyword evidence="7" id="KW-0238">DNA-binding</keyword>
<dbReference type="PANTHER" id="PTHR46481:SF7">
    <property type="entry name" value="ZINC FINGER BED DOMAIN-CONTAINING PROTEIN RICESLEEPER 2-LIKE"/>
    <property type="match status" value="1"/>
</dbReference>
<organism evidence="13 14">
    <name type="scientific">Triticum turgidum subsp. durum</name>
    <name type="common">Durum wheat</name>
    <name type="synonym">Triticum durum</name>
    <dbReference type="NCBI Taxonomy" id="4567"/>
    <lineage>
        <taxon>Eukaryota</taxon>
        <taxon>Viridiplantae</taxon>
        <taxon>Streptophyta</taxon>
        <taxon>Embryophyta</taxon>
        <taxon>Tracheophyta</taxon>
        <taxon>Spermatophyta</taxon>
        <taxon>Magnoliopsida</taxon>
        <taxon>Liliopsida</taxon>
        <taxon>Poales</taxon>
        <taxon>Poaceae</taxon>
        <taxon>BOP clade</taxon>
        <taxon>Pooideae</taxon>
        <taxon>Triticodae</taxon>
        <taxon>Triticeae</taxon>
        <taxon>Triticinae</taxon>
        <taxon>Triticum</taxon>
    </lineage>
</organism>
<dbReference type="InterPro" id="IPR052035">
    <property type="entry name" value="ZnF_BED_domain_contain"/>
</dbReference>
<evidence type="ECO:0000256" key="8">
    <source>
        <dbReference type="ARBA" id="ARBA00023163"/>
    </source>
</evidence>
<dbReference type="PANTHER" id="PTHR46481">
    <property type="entry name" value="ZINC FINGER BED DOMAIN-CONTAINING PROTEIN 4"/>
    <property type="match status" value="1"/>
</dbReference>
<evidence type="ECO:0000256" key="2">
    <source>
        <dbReference type="ARBA" id="ARBA00011738"/>
    </source>
</evidence>
<keyword evidence="8" id="KW-0804">Transcription</keyword>
<dbReference type="Gramene" id="TRITD2Bv1G029370.1">
    <property type="protein sequence ID" value="TRITD2Bv1G029370.1"/>
    <property type="gene ID" value="TRITD2Bv1G029370"/>
</dbReference>
<evidence type="ECO:0000256" key="10">
    <source>
        <dbReference type="PROSITE-ProRule" id="PRU00027"/>
    </source>
</evidence>
<feature type="region of interest" description="Disordered" evidence="11">
    <location>
        <begin position="108"/>
        <end position="128"/>
    </location>
</feature>
<feature type="compositionally biased region" description="Basic and acidic residues" evidence="11">
    <location>
        <begin position="41"/>
        <end position="59"/>
    </location>
</feature>
<reference evidence="13 14" key="1">
    <citation type="submission" date="2017-09" db="EMBL/GenBank/DDBJ databases">
        <authorList>
            <consortium name="International Durum Wheat Genome Sequencing Consortium (IDWGSC)"/>
            <person name="Milanesi L."/>
        </authorList>
    </citation>
    <scope>NUCLEOTIDE SEQUENCE [LARGE SCALE GENOMIC DNA]</scope>
    <source>
        <strain evidence="14">cv. Svevo</strain>
    </source>
</reference>